<keyword evidence="1" id="KW-0175">Coiled coil</keyword>
<keyword evidence="4" id="KW-1185">Reference proteome</keyword>
<dbReference type="EMBL" id="MU154558">
    <property type="protein sequence ID" value="KAF9495877.1"/>
    <property type="molecule type" value="Genomic_DNA"/>
</dbReference>
<sequence length="1863" mass="205553">MDHTDFVHAGSVPVNVWYWQDGKLVLEKIPDVPVYHPLDSTTMKPDASKPMFYVPATVDKGDFFMLASDVFARTGGNAETEEEAEVSLSQAESKTLWEVDFDAWQGDQDHDELLVAHQRLGISDLPSLSTSGDITNGSNDWAQIVRYAAEADPVLLAGTYPVSRFFKPEMDPNQKYIVFIVPSTPPAWLTNIDAQQYKQLIVDALKQVNNKTTAAMFNVSIANAVDQTWKMIGHNFLYFYDMYATPGEYKRMINSKYKGADRDCWPIRPWPTRADALKFDQALRKGGQPDKRAHESDRATQPNVLFHRRYASAQRSQPGVRSQESVMHGSANDKAKFLFGNVPAQSFWPDNLAEWLHRICFTAGGPILQTEANFCFGTSECNTHMIQAENAVLALFDWFKKSNNTGMKLYLTTIPQDSTTGSRWLQEYVAGTTDLRNTQFVKPSDTEKPYVWAIPFLDYTLTIEDANGNSFLNCGLQFDTFSRYIPLSLMGRLDNEVLKRILAKEFGTVSVSNLVNAAHVVPSGISDPLIRVDYVDNTLPLLSWVDMSSGGSGPLEGQIVFDRKSTLFSIGTLPIDIYKFQGSLPQGVNPPADGSQPLYEEAKVSLSALSQIFPKLVNGPFDLIPFVNYKFIHQNCLIDKTKNIGWSFECEVDLGRSTNGIQDVLRDLLGTSSVKVQLAAFLMCGPEQTWETALESPSFTLVGALDLSNVDLGTNLKLIKIGVKLHAIRTFLSPSEPNALRYRMELFGEMSITLPGSKRPSIFDFSLVEGGGTVSIRGQLQGGQWYDALGISNLKLNNVSAHINFQLGKTIRPKAFDIGISAEFDLDSTVVGVSGTCASSGQCELTAWLADFSLENLAQVYRYIFGGDLKQPDVEVTFGDFSLSLSTSTGVKATFGNIEIDKKYKIEEASVKLARDGVELRACYSGKVNVASGIDIDEAQIALSLGTGNQKSYFWINGKTSWSSASVATPLQFEVSAYFYKDKGGSSQYVLLGAVSGMDKWTFGSLLKESCPDVLSDIGLTALSMLVASSNDIELGPLKPAQYKVQKGVTICAEVGDVNAIKGVLKGECPGILLSASLPDFALGISLPTSEIVDFGHDIKTLPIQILLNVKQRTLSVSAGIVYNPKGGSSLEFDLILVLGLLDASATLSAKMDWTNPLGLCPQLTIQEVALMIALKYATFPVTGPNTLGIHGKFKIGNAAPDVITLVFGDDPTNLLLLVEVNDLDVNDLLRLTSSIINTRLPMLPDGTVVCKHFGLYASPTGARFGGTTYEAGFSACLKLRIFSVSASASITVNTSGFKCQASVENFWFGPLYIQDAKLDVTWTLSQKYLYAAGRVKVAWWWISGHVSIGPTSSYSAAYAVASADEDSPEGSTDLETTLHFPVFVSYILPISVAGNSMPDDWQIPIMMRPGEPVHFSASFTAELLAHITTKVKEHIHRVAYDVMVSEPPPAPSEEIIAQQLSTCESNHSALVEKIALLEAEFKQYQRRLEELAFNQSAAAEEHHNHIMKLNAGHRELERKHAHTLRKIDLHEEHYDHVQAQAERKVQAASYEQESAARRREGDVPGDIQRLESQISSTEAQLGVVDATYGIVEDQSSLPWNAAILRRAADEKRRLAARLALFQSSHTALTDQSSSEVQQSSPEDNTLAQARDELSAMRDERDQQRNQLDREKESLESEMGRSKDAIDKAHSGETWSRFVDARQAVEAHVATRSKHHSPLGQLILLDELDEEKLFADNRQQLSQSVDMRSEVDSYTQTSQWIDDNQDAIPRIRQMLEHLDPKSEDYISIRSIELVAHCDGGSFSNAGSDEVDTLQDLVLDAQVSARFAARDFSHSHKFTIQNHHALVHDIFKLLMEEGLSGNEE</sequence>
<evidence type="ECO:0000313" key="3">
    <source>
        <dbReference type="EMBL" id="KAF9495877.1"/>
    </source>
</evidence>
<dbReference type="OrthoDB" id="3219467at2759"/>
<accession>A0A9P6D928</accession>
<gene>
    <name evidence="3" type="ORF">BDN71DRAFT_1495670</name>
</gene>
<name>A0A9P6D928_PLEER</name>
<protein>
    <submittedName>
        <fullName evidence="3">Uncharacterized protein</fullName>
    </submittedName>
</protein>
<feature type="region of interest" description="Disordered" evidence="2">
    <location>
        <begin position="1542"/>
        <end position="1566"/>
    </location>
</feature>
<proteinExistence type="predicted"/>
<evidence type="ECO:0000256" key="2">
    <source>
        <dbReference type="SAM" id="MobiDB-lite"/>
    </source>
</evidence>
<evidence type="ECO:0000256" key="1">
    <source>
        <dbReference type="SAM" id="Coils"/>
    </source>
</evidence>
<reference evidence="3" key="1">
    <citation type="submission" date="2020-11" db="EMBL/GenBank/DDBJ databases">
        <authorList>
            <consortium name="DOE Joint Genome Institute"/>
            <person name="Ahrendt S."/>
            <person name="Riley R."/>
            <person name="Andreopoulos W."/>
            <person name="Labutti K."/>
            <person name="Pangilinan J."/>
            <person name="Ruiz-Duenas F.J."/>
            <person name="Barrasa J.M."/>
            <person name="Sanchez-Garcia M."/>
            <person name="Camarero S."/>
            <person name="Miyauchi S."/>
            <person name="Serrano A."/>
            <person name="Linde D."/>
            <person name="Babiker R."/>
            <person name="Drula E."/>
            <person name="Ayuso-Fernandez I."/>
            <person name="Pacheco R."/>
            <person name="Padilla G."/>
            <person name="Ferreira P."/>
            <person name="Barriuso J."/>
            <person name="Kellner H."/>
            <person name="Castanera R."/>
            <person name="Alfaro M."/>
            <person name="Ramirez L."/>
            <person name="Pisabarro A.G."/>
            <person name="Kuo A."/>
            <person name="Tritt A."/>
            <person name="Lipzen A."/>
            <person name="He G."/>
            <person name="Yan M."/>
            <person name="Ng V."/>
            <person name="Cullen D."/>
            <person name="Martin F."/>
            <person name="Rosso M.-N."/>
            <person name="Henrissat B."/>
            <person name="Hibbett D."/>
            <person name="Martinez A.T."/>
            <person name="Grigoriev I.V."/>
        </authorList>
    </citation>
    <scope>NUCLEOTIDE SEQUENCE</scope>
    <source>
        <strain evidence="3">ATCC 90797</strain>
    </source>
</reference>
<dbReference type="Proteomes" id="UP000807025">
    <property type="component" value="Unassembled WGS sequence"/>
</dbReference>
<feature type="coiled-coil region" evidence="1">
    <location>
        <begin position="1468"/>
        <end position="1495"/>
    </location>
</feature>
<organism evidence="3 4">
    <name type="scientific">Pleurotus eryngii</name>
    <name type="common">Boletus of the steppes</name>
    <dbReference type="NCBI Taxonomy" id="5323"/>
    <lineage>
        <taxon>Eukaryota</taxon>
        <taxon>Fungi</taxon>
        <taxon>Dikarya</taxon>
        <taxon>Basidiomycota</taxon>
        <taxon>Agaricomycotina</taxon>
        <taxon>Agaricomycetes</taxon>
        <taxon>Agaricomycetidae</taxon>
        <taxon>Agaricales</taxon>
        <taxon>Pleurotineae</taxon>
        <taxon>Pleurotaceae</taxon>
        <taxon>Pleurotus</taxon>
    </lineage>
</organism>
<feature type="region of interest" description="Disordered" evidence="2">
    <location>
        <begin position="1626"/>
        <end position="1688"/>
    </location>
</feature>
<evidence type="ECO:0000313" key="4">
    <source>
        <dbReference type="Proteomes" id="UP000807025"/>
    </source>
</evidence>
<feature type="compositionally biased region" description="Low complexity" evidence="2">
    <location>
        <begin position="1632"/>
        <end position="1641"/>
    </location>
</feature>
<feature type="compositionally biased region" description="Basic and acidic residues" evidence="2">
    <location>
        <begin position="1650"/>
        <end position="1688"/>
    </location>
</feature>
<comment type="caution">
    <text evidence="3">The sequence shown here is derived from an EMBL/GenBank/DDBJ whole genome shotgun (WGS) entry which is preliminary data.</text>
</comment>